<name>A0AAN4ZM88_9BILA</name>
<keyword evidence="7" id="KW-1185">Reference proteome</keyword>
<evidence type="ECO:0000256" key="1">
    <source>
        <dbReference type="ARBA" id="ARBA00009995"/>
    </source>
</evidence>
<protein>
    <recommendedName>
        <fullName evidence="2">glucuronosyltransferase</fullName>
        <ecNumber evidence="2">2.4.1.17</ecNumber>
    </recommendedName>
</protein>
<organism evidence="5 7">
    <name type="scientific">Pristionchus mayeri</name>
    <dbReference type="NCBI Taxonomy" id="1317129"/>
    <lineage>
        <taxon>Eukaryota</taxon>
        <taxon>Metazoa</taxon>
        <taxon>Ecdysozoa</taxon>
        <taxon>Nematoda</taxon>
        <taxon>Chromadorea</taxon>
        <taxon>Rhabditida</taxon>
        <taxon>Rhabditina</taxon>
        <taxon>Diplogasteromorpha</taxon>
        <taxon>Diplogasteroidea</taxon>
        <taxon>Neodiplogasteridae</taxon>
        <taxon>Pristionchus</taxon>
    </lineage>
</organism>
<evidence type="ECO:0000313" key="6">
    <source>
        <dbReference type="EMBL" id="GMR43925.1"/>
    </source>
</evidence>
<dbReference type="SUPFAM" id="SSF53756">
    <property type="entry name" value="UDP-Glycosyltransferase/glycogen phosphorylase"/>
    <property type="match status" value="1"/>
</dbReference>
<accession>A0AAN4ZM88</accession>
<dbReference type="EMBL" id="BTRK01000003">
    <property type="protein sequence ID" value="GMR43912.1"/>
    <property type="molecule type" value="Genomic_DNA"/>
</dbReference>
<dbReference type="EMBL" id="BTRK01000003">
    <property type="protein sequence ID" value="GMR43925.1"/>
    <property type="molecule type" value="Genomic_DNA"/>
</dbReference>
<sequence length="86" mass="9744">SQDLMQDSSLVFMNSDPLNDFPKMTSSRVIDIGGITVHAGHSDLDQYWSSLLNLRNRTIFISFGTETIRATAGKFPNVTFIWKYEV</sequence>
<dbReference type="PANTHER" id="PTHR48043:SF23">
    <property type="entry name" value="UDP-GLUCURONOSYLTRANSFERASE"/>
    <property type="match status" value="1"/>
</dbReference>
<proteinExistence type="inferred from homology"/>
<reference evidence="7" key="1">
    <citation type="submission" date="2022-10" db="EMBL/GenBank/DDBJ databases">
        <title>Genome assembly of Pristionchus species.</title>
        <authorList>
            <person name="Yoshida K."/>
            <person name="Sommer R.J."/>
        </authorList>
    </citation>
    <scope>NUCLEOTIDE SEQUENCE [LARGE SCALE GENOMIC DNA]</scope>
    <source>
        <strain evidence="7">RS5460</strain>
    </source>
</reference>
<keyword evidence="3" id="KW-0328">Glycosyltransferase</keyword>
<dbReference type="Proteomes" id="UP001328107">
    <property type="component" value="Unassembled WGS sequence"/>
</dbReference>
<evidence type="ECO:0000313" key="7">
    <source>
        <dbReference type="Proteomes" id="UP001328107"/>
    </source>
</evidence>
<feature type="non-terminal residue" evidence="5">
    <location>
        <position position="86"/>
    </location>
</feature>
<keyword evidence="4" id="KW-0808">Transferase</keyword>
<dbReference type="GO" id="GO:0015020">
    <property type="term" value="F:glucuronosyltransferase activity"/>
    <property type="evidence" value="ECO:0007669"/>
    <property type="project" value="UniProtKB-EC"/>
</dbReference>
<dbReference type="InterPro" id="IPR050271">
    <property type="entry name" value="UDP-glycosyltransferase"/>
</dbReference>
<reference evidence="5" key="2">
    <citation type="submission" date="2023-06" db="EMBL/GenBank/DDBJ databases">
        <title>Genome assembly of Pristionchus species.</title>
        <authorList>
            <person name="Yoshida K."/>
            <person name="Sommer R.J."/>
        </authorList>
    </citation>
    <scope>NUCLEOTIDE SEQUENCE</scope>
    <source>
        <strain evidence="5 7">RS5460</strain>
    </source>
</reference>
<dbReference type="AlphaFoldDB" id="A0AAN4ZM88"/>
<evidence type="ECO:0000256" key="3">
    <source>
        <dbReference type="ARBA" id="ARBA00022676"/>
    </source>
</evidence>
<dbReference type="EC" id="2.4.1.17" evidence="2"/>
<evidence type="ECO:0000256" key="2">
    <source>
        <dbReference type="ARBA" id="ARBA00012544"/>
    </source>
</evidence>
<comment type="caution">
    <text evidence="5">The sequence shown here is derived from an EMBL/GenBank/DDBJ whole genome shotgun (WGS) entry which is preliminary data.</text>
</comment>
<evidence type="ECO:0000313" key="5">
    <source>
        <dbReference type="EMBL" id="GMR43912.1"/>
    </source>
</evidence>
<feature type="non-terminal residue" evidence="5">
    <location>
        <position position="1"/>
    </location>
</feature>
<evidence type="ECO:0000256" key="4">
    <source>
        <dbReference type="ARBA" id="ARBA00022679"/>
    </source>
</evidence>
<gene>
    <name evidence="5" type="ORF">PMAYCL1PPCAC_14107</name>
    <name evidence="6" type="ORF">PMAYCL1PPCAC_14120</name>
</gene>
<dbReference type="PANTHER" id="PTHR48043">
    <property type="entry name" value="EG:EG0003.4 PROTEIN-RELATED"/>
    <property type="match status" value="1"/>
</dbReference>
<comment type="similarity">
    <text evidence="1">Belongs to the UDP-glycosyltransferase family.</text>
</comment>